<feature type="domain" description="DUF2382" evidence="2">
    <location>
        <begin position="144"/>
        <end position="253"/>
    </location>
</feature>
<evidence type="ECO:0000259" key="2">
    <source>
        <dbReference type="Pfam" id="PF09557"/>
    </source>
</evidence>
<dbReference type="AlphaFoldDB" id="A0A3M9N3M9"/>
<feature type="compositionally biased region" description="Polar residues" evidence="1">
    <location>
        <begin position="250"/>
        <end position="269"/>
    </location>
</feature>
<dbReference type="InterPro" id="IPR052967">
    <property type="entry name" value="Stress_Response_Assoc"/>
</dbReference>
<evidence type="ECO:0000313" key="4">
    <source>
        <dbReference type="Proteomes" id="UP000272117"/>
    </source>
</evidence>
<dbReference type="InterPro" id="IPR019060">
    <property type="entry name" value="DUF2382"/>
</dbReference>
<gene>
    <name evidence="3" type="ORF">EFB08_03665</name>
</gene>
<dbReference type="OrthoDB" id="581516at2"/>
<evidence type="ECO:0000313" key="3">
    <source>
        <dbReference type="EMBL" id="RNI31618.1"/>
    </source>
</evidence>
<dbReference type="EMBL" id="RJJD01000001">
    <property type="protein sequence ID" value="RNI31618.1"/>
    <property type="molecule type" value="Genomic_DNA"/>
</dbReference>
<accession>A0A3M9N3M9</accession>
<sequence>MAQTVVGIFDQTAEAEGAVQHLRSLGLSEANIDISRARTSVDATTASSTPSHHEGIKGFFRSLFHNNENHARTFSHVASYSESIVTVHAQTLEEAHLAAETLDRYGAIDVDLRAQEYGYAPDTSFPDDQVAEFTTDTPANNTTIPIVEENLQVDKREVATGGTRLRSRIVERPVEQHLRLRTEHIWIKRHPVNRPASEADFANFKEGEMELREHTEVPVINKEARVVEELSLGKEVYERNEVIRDTVRSTQVDTDNLDPDQTNLNTTRSGLDRDQTGRPYPDSSNSLSAL</sequence>
<organism evidence="3 4">
    <name type="scientific">Rufibacter latericius</name>
    <dbReference type="NCBI Taxonomy" id="2487040"/>
    <lineage>
        <taxon>Bacteria</taxon>
        <taxon>Pseudomonadati</taxon>
        <taxon>Bacteroidota</taxon>
        <taxon>Cytophagia</taxon>
        <taxon>Cytophagales</taxon>
        <taxon>Hymenobacteraceae</taxon>
        <taxon>Rufibacter</taxon>
    </lineage>
</organism>
<feature type="region of interest" description="Disordered" evidence="1">
    <location>
        <begin position="250"/>
        <end position="290"/>
    </location>
</feature>
<protein>
    <submittedName>
        <fullName evidence="3">DUF2382 domain-containing protein</fullName>
    </submittedName>
</protein>
<dbReference type="PANTHER" id="PTHR38463:SF1">
    <property type="entry name" value="STRESS RESPONSE PROTEIN YSNF"/>
    <property type="match status" value="1"/>
</dbReference>
<evidence type="ECO:0000256" key="1">
    <source>
        <dbReference type="SAM" id="MobiDB-lite"/>
    </source>
</evidence>
<comment type="caution">
    <text evidence="3">The sequence shown here is derived from an EMBL/GenBank/DDBJ whole genome shotgun (WGS) entry which is preliminary data.</text>
</comment>
<reference evidence="3 4" key="1">
    <citation type="submission" date="2018-11" db="EMBL/GenBank/DDBJ databases">
        <title>Rufibacter latericius sp. nov., isolated from water in Baiyang Lake.</title>
        <authorList>
            <person name="Yang Y."/>
        </authorList>
    </citation>
    <scope>NUCLEOTIDE SEQUENCE [LARGE SCALE GENOMIC DNA]</scope>
    <source>
        <strain evidence="3 4">R-22-1c-1</strain>
    </source>
</reference>
<dbReference type="Proteomes" id="UP000272117">
    <property type="component" value="Unassembled WGS sequence"/>
</dbReference>
<dbReference type="RefSeq" id="WP_123125518.1">
    <property type="nucleotide sequence ID" value="NZ_RJJD01000001.1"/>
</dbReference>
<dbReference type="PANTHER" id="PTHR38463">
    <property type="entry name" value="STRESS RESPONSE PROTEIN YSNF"/>
    <property type="match status" value="1"/>
</dbReference>
<dbReference type="Pfam" id="PF09557">
    <property type="entry name" value="DUF2382"/>
    <property type="match status" value="1"/>
</dbReference>
<name>A0A3M9N3M9_9BACT</name>
<proteinExistence type="predicted"/>
<keyword evidence="4" id="KW-1185">Reference proteome</keyword>